<dbReference type="SUPFAM" id="SSF53474">
    <property type="entry name" value="alpha/beta-Hydrolases"/>
    <property type="match status" value="1"/>
</dbReference>
<accession>A0A4R1CI37</accession>
<dbReference type="InterPro" id="IPR000639">
    <property type="entry name" value="Epox_hydrolase-like"/>
</dbReference>
<name>A0A4R1CI37_9ACTN</name>
<dbReference type="InterPro" id="IPR029058">
    <property type="entry name" value="AB_hydrolase_fold"/>
</dbReference>
<protein>
    <submittedName>
        <fullName evidence="3">Alpha/beta fold hydrolase</fullName>
    </submittedName>
</protein>
<feature type="domain" description="AB hydrolase-1" evidence="2">
    <location>
        <begin position="18"/>
        <end position="247"/>
    </location>
</feature>
<dbReference type="AlphaFoldDB" id="A0A4R1CI37"/>
<dbReference type="PANTHER" id="PTHR46118:SF4">
    <property type="entry name" value="PROTEIN ABHD11"/>
    <property type="match status" value="1"/>
</dbReference>
<reference evidence="3 4" key="1">
    <citation type="submission" date="2019-03" db="EMBL/GenBank/DDBJ databases">
        <authorList>
            <person name="Kim M.K.M."/>
        </authorList>
    </citation>
    <scope>NUCLEOTIDE SEQUENCE [LARGE SCALE GENOMIC DNA]</scope>
    <source>
        <strain evidence="3 4">18JY15-6</strain>
    </source>
</reference>
<dbReference type="Proteomes" id="UP000295453">
    <property type="component" value="Unassembled WGS sequence"/>
</dbReference>
<evidence type="ECO:0000313" key="4">
    <source>
        <dbReference type="Proteomes" id="UP000295453"/>
    </source>
</evidence>
<dbReference type="InterPro" id="IPR000073">
    <property type="entry name" value="AB_hydrolase_1"/>
</dbReference>
<organism evidence="3 4">
    <name type="scientific">Nocardioides jejuensis</name>
    <dbReference type="NCBI Taxonomy" id="2502782"/>
    <lineage>
        <taxon>Bacteria</taxon>
        <taxon>Bacillati</taxon>
        <taxon>Actinomycetota</taxon>
        <taxon>Actinomycetes</taxon>
        <taxon>Propionibacteriales</taxon>
        <taxon>Nocardioidaceae</taxon>
        <taxon>Nocardioides</taxon>
    </lineage>
</organism>
<dbReference type="PRINTS" id="PR00412">
    <property type="entry name" value="EPOXHYDRLASE"/>
</dbReference>
<dbReference type="PANTHER" id="PTHR46118">
    <property type="entry name" value="PROTEIN ABHD11"/>
    <property type="match status" value="1"/>
</dbReference>
<keyword evidence="4" id="KW-1185">Reference proteome</keyword>
<evidence type="ECO:0000256" key="1">
    <source>
        <dbReference type="ARBA" id="ARBA00022801"/>
    </source>
</evidence>
<dbReference type="EMBL" id="SJZJ01000001">
    <property type="protein sequence ID" value="TCJ31114.1"/>
    <property type="molecule type" value="Genomic_DNA"/>
</dbReference>
<evidence type="ECO:0000259" key="2">
    <source>
        <dbReference type="Pfam" id="PF00561"/>
    </source>
</evidence>
<sequence>MQPVSLHTTSYGESGSRVVFCHGLFGQGRNWTQHARALAARHRVLLVDMPNHGRSPWSDRMDYVWMADQVAELLDPADPVALVGHSMGAKASMILALRHPELVERLMVVDMAPVAYANGSGFRGYIDAMLGADLAPGASREDADAALRDAVPDTGVRSFLLQNLRRTPEGWAWQPNLALLRDELGTISGWPAEAVAGLPPYAGPVLWVGGADSGYVKDEYAPAMEALFPRVRKVMIKGAGHWVHSEQPEVFREVLQRFVG</sequence>
<evidence type="ECO:0000313" key="3">
    <source>
        <dbReference type="EMBL" id="TCJ31114.1"/>
    </source>
</evidence>
<dbReference type="OrthoDB" id="63519at2"/>
<comment type="caution">
    <text evidence="3">The sequence shown here is derived from an EMBL/GenBank/DDBJ whole genome shotgun (WGS) entry which is preliminary data.</text>
</comment>
<dbReference type="PRINTS" id="PR00111">
    <property type="entry name" value="ABHYDROLASE"/>
</dbReference>
<gene>
    <name evidence="3" type="ORF">EPD65_00635</name>
</gene>
<keyword evidence="1 3" id="KW-0378">Hydrolase</keyword>
<dbReference type="Gene3D" id="3.40.50.1820">
    <property type="entry name" value="alpha/beta hydrolase"/>
    <property type="match status" value="1"/>
</dbReference>
<proteinExistence type="predicted"/>
<dbReference type="Pfam" id="PF00561">
    <property type="entry name" value="Abhydrolase_1"/>
    <property type="match status" value="1"/>
</dbReference>
<dbReference type="GO" id="GO:0016787">
    <property type="term" value="F:hydrolase activity"/>
    <property type="evidence" value="ECO:0007669"/>
    <property type="project" value="UniProtKB-KW"/>
</dbReference>